<evidence type="ECO:0000256" key="2">
    <source>
        <dbReference type="SAM" id="MobiDB-lite"/>
    </source>
</evidence>
<dbReference type="EnsemblPlants" id="OGLUM12G00260.1">
    <property type="protein sequence ID" value="OGLUM12G00260.1"/>
    <property type="gene ID" value="OGLUM12G00260"/>
</dbReference>
<dbReference type="GO" id="GO:0072699">
    <property type="term" value="P:protein localization to cortical microtubule cytoskeleton"/>
    <property type="evidence" value="ECO:0007669"/>
    <property type="project" value="TreeGrafter"/>
</dbReference>
<organism evidence="3">
    <name type="scientific">Oryza glumipatula</name>
    <dbReference type="NCBI Taxonomy" id="40148"/>
    <lineage>
        <taxon>Eukaryota</taxon>
        <taxon>Viridiplantae</taxon>
        <taxon>Streptophyta</taxon>
        <taxon>Embryophyta</taxon>
        <taxon>Tracheophyta</taxon>
        <taxon>Spermatophyta</taxon>
        <taxon>Magnoliopsida</taxon>
        <taxon>Liliopsida</taxon>
        <taxon>Poales</taxon>
        <taxon>Poaceae</taxon>
        <taxon>BOP clade</taxon>
        <taxon>Oryzoideae</taxon>
        <taxon>Oryzeae</taxon>
        <taxon>Oryzinae</taxon>
        <taxon>Oryza</taxon>
    </lineage>
</organism>
<dbReference type="InterPro" id="IPR040265">
    <property type="entry name" value="CHUP1/IPGA1-like"/>
</dbReference>
<dbReference type="eggNOG" id="ENOG502QQ13">
    <property type="taxonomic scope" value="Eukaryota"/>
</dbReference>
<protein>
    <recommendedName>
        <fullName evidence="5">Protein CHUP1, chloroplastic</fullName>
    </recommendedName>
</protein>
<feature type="region of interest" description="Disordered" evidence="2">
    <location>
        <begin position="59"/>
        <end position="92"/>
    </location>
</feature>
<reference evidence="3" key="1">
    <citation type="submission" date="2015-04" db="UniProtKB">
        <authorList>
            <consortium name="EnsemblPlants"/>
        </authorList>
    </citation>
    <scope>IDENTIFICATION</scope>
</reference>
<dbReference type="STRING" id="40148.A0A0E0BMM5"/>
<keyword evidence="4" id="KW-1185">Reference proteome</keyword>
<dbReference type="PANTHER" id="PTHR31342:SF7">
    <property type="entry name" value="PROTEIN CHUP1, CHLOROPLASTIC"/>
    <property type="match status" value="1"/>
</dbReference>
<accession>A0A0E0BMM5</accession>
<dbReference type="Gramene" id="OGLUM12G00260.1">
    <property type="protein sequence ID" value="OGLUM12G00260.1"/>
    <property type="gene ID" value="OGLUM12G00260"/>
</dbReference>
<evidence type="ECO:0000313" key="3">
    <source>
        <dbReference type="EnsemblPlants" id="OGLUM12G00260.1"/>
    </source>
</evidence>
<feature type="compositionally biased region" description="Polar residues" evidence="2">
    <location>
        <begin position="255"/>
        <end position="272"/>
    </location>
</feature>
<evidence type="ECO:0000256" key="1">
    <source>
        <dbReference type="ARBA" id="ARBA00023054"/>
    </source>
</evidence>
<name>A0A0E0BMM5_9ORYZ</name>
<dbReference type="AlphaFoldDB" id="A0A0E0BMM5"/>
<keyword evidence="1" id="KW-0175">Coiled coil</keyword>
<dbReference type="Proteomes" id="UP000026961">
    <property type="component" value="Chromosome 12"/>
</dbReference>
<dbReference type="HOGENOM" id="CLU_006457_1_0_1"/>
<feature type="region of interest" description="Disordered" evidence="2">
    <location>
        <begin position="250"/>
        <end position="272"/>
    </location>
</feature>
<feature type="region of interest" description="Disordered" evidence="2">
    <location>
        <begin position="112"/>
        <end position="146"/>
    </location>
</feature>
<feature type="compositionally biased region" description="Polar residues" evidence="2">
    <location>
        <begin position="122"/>
        <end position="140"/>
    </location>
</feature>
<evidence type="ECO:0000313" key="4">
    <source>
        <dbReference type="Proteomes" id="UP000026961"/>
    </source>
</evidence>
<dbReference type="PANTHER" id="PTHR31342">
    <property type="entry name" value="PROTEIN CHUP1, CHLOROPLASTIC"/>
    <property type="match status" value="1"/>
</dbReference>
<reference evidence="3" key="2">
    <citation type="submission" date="2018-05" db="EMBL/GenBank/DDBJ databases">
        <title>OgluRS3 (Oryza glumaepatula Reference Sequence Version 3).</title>
        <authorList>
            <person name="Zhang J."/>
            <person name="Kudrna D."/>
            <person name="Lee S."/>
            <person name="Talag J."/>
            <person name="Welchert J."/>
            <person name="Wing R.A."/>
        </authorList>
    </citation>
    <scope>NUCLEOTIDE SEQUENCE [LARGE SCALE GENOMIC DNA]</scope>
</reference>
<dbReference type="GO" id="GO:0055028">
    <property type="term" value="C:cortical microtubule"/>
    <property type="evidence" value="ECO:0007669"/>
    <property type="project" value="TreeGrafter"/>
</dbReference>
<feature type="compositionally biased region" description="Polar residues" evidence="2">
    <location>
        <begin position="71"/>
        <end position="80"/>
    </location>
</feature>
<sequence length="573" mass="64037">MNRFSEVEELVYLRWVNACLRYELRNYQAPSEKISARDLNKTLSPKSRERAKLLMLEYAGSERGQGDTDLETASSAPSSPRSEDFDNVSVDSSSSRYSFFSKRPNLMQKLKKWGRGKDDGSSLASPTQSFTSDSPKSASQKPKGPLEALMLRNAGDGMGITTFGKREQDPSDIMDEANVASSFHLMSKTVQGFADDKYPAYKDRHKLATEREKAIKEKAEKARVQRYGGVNSSGIVPSPRSALPPKLAQIKEKASTANVESSDQPSDNQNNPLVVTQLKLANIEKRAPRVPRPPPAPSATANTAKVVEFYQSLMKREAKKDTTSLGSTTSSVSDVRSNMIGEIENRSTFLLAVKVDVETQGDFVESLANEVRAASFVNIDDVVAFVNWLDEELSFLVDERAVLKHFDWPESKTDALREAAFEYQDLLKLEHKVSSFTDDPKLACEEALKKMYSLLEKVEQSVYALLRTRDMAISRYREYGIPVDWLSDSGVVGKIKLASVQLAKKYMNRVATELDALQGTEKEPNREFLLLQGVRFAFRVHQFAGGFDEESMKAFEELRSKMCTTQTSAPQIS</sequence>
<evidence type="ECO:0008006" key="5">
    <source>
        <dbReference type="Google" id="ProtNLM"/>
    </source>
</evidence>
<proteinExistence type="predicted"/>